<gene>
    <name evidence="2" type="ORF">UFOPK2292_01108</name>
</gene>
<feature type="compositionally biased region" description="Polar residues" evidence="1">
    <location>
        <begin position="32"/>
        <end position="45"/>
    </location>
</feature>
<proteinExistence type="predicted"/>
<dbReference type="EMBL" id="CAEZWU010000181">
    <property type="protein sequence ID" value="CAB4676344.1"/>
    <property type="molecule type" value="Genomic_DNA"/>
</dbReference>
<feature type="compositionally biased region" description="Basic and acidic residues" evidence="1">
    <location>
        <begin position="46"/>
        <end position="55"/>
    </location>
</feature>
<feature type="region of interest" description="Disordered" evidence="1">
    <location>
        <begin position="24"/>
        <end position="55"/>
    </location>
</feature>
<reference evidence="2" key="1">
    <citation type="submission" date="2020-05" db="EMBL/GenBank/DDBJ databases">
        <authorList>
            <person name="Chiriac C."/>
            <person name="Salcher M."/>
            <person name="Ghai R."/>
            <person name="Kavagutti S V."/>
        </authorList>
    </citation>
    <scope>NUCLEOTIDE SEQUENCE</scope>
</reference>
<name>A0A6J6MTS2_9ZZZZ</name>
<protein>
    <submittedName>
        <fullName evidence="2">Unannotated protein</fullName>
    </submittedName>
</protein>
<sequence>MPTSVDFSEFGKSELVKPSIRSLGCSPPALRSRSNTQGNAATINNAEKRPRAIAS</sequence>
<organism evidence="2">
    <name type="scientific">freshwater metagenome</name>
    <dbReference type="NCBI Taxonomy" id="449393"/>
    <lineage>
        <taxon>unclassified sequences</taxon>
        <taxon>metagenomes</taxon>
        <taxon>ecological metagenomes</taxon>
    </lineage>
</organism>
<accession>A0A6J6MTS2</accession>
<evidence type="ECO:0000313" key="2">
    <source>
        <dbReference type="EMBL" id="CAB4676344.1"/>
    </source>
</evidence>
<evidence type="ECO:0000256" key="1">
    <source>
        <dbReference type="SAM" id="MobiDB-lite"/>
    </source>
</evidence>
<dbReference type="AlphaFoldDB" id="A0A6J6MTS2"/>